<evidence type="ECO:0000256" key="1">
    <source>
        <dbReference type="ARBA" id="ARBA00022679"/>
    </source>
</evidence>
<dbReference type="EMBL" id="LT629772">
    <property type="protein sequence ID" value="SDR83539.1"/>
    <property type="molecule type" value="Genomic_DNA"/>
</dbReference>
<dbReference type="OrthoDB" id="9770030at2"/>
<dbReference type="Pfam" id="PF00581">
    <property type="entry name" value="Rhodanese"/>
    <property type="match status" value="2"/>
</dbReference>
<evidence type="ECO:0000259" key="4">
    <source>
        <dbReference type="PROSITE" id="PS50206"/>
    </source>
</evidence>
<feature type="domain" description="Rhodanese" evidence="4">
    <location>
        <begin position="25"/>
        <end position="158"/>
    </location>
</feature>
<gene>
    <name evidence="5" type="ORF">SAMN04489812_0060</name>
</gene>
<dbReference type="InterPro" id="IPR036873">
    <property type="entry name" value="Rhodanese-like_dom_sf"/>
</dbReference>
<dbReference type="InterPro" id="IPR001307">
    <property type="entry name" value="Thiosulphate_STrfase_CS"/>
</dbReference>
<keyword evidence="6" id="KW-1185">Reference proteome</keyword>
<dbReference type="SMART" id="SM00450">
    <property type="entry name" value="RHOD"/>
    <property type="match status" value="2"/>
</dbReference>
<evidence type="ECO:0000313" key="6">
    <source>
        <dbReference type="Proteomes" id="UP000199103"/>
    </source>
</evidence>
<dbReference type="PANTHER" id="PTHR11364">
    <property type="entry name" value="THIOSULFATE SULFERTANSFERASE"/>
    <property type="match status" value="1"/>
</dbReference>
<dbReference type="PROSITE" id="PS00380">
    <property type="entry name" value="RHODANESE_1"/>
    <property type="match status" value="1"/>
</dbReference>
<dbReference type="CDD" id="cd01448">
    <property type="entry name" value="TST_Repeat_1"/>
    <property type="match status" value="1"/>
</dbReference>
<dbReference type="SUPFAM" id="SSF52821">
    <property type="entry name" value="Rhodanese/Cell cycle control phosphatase"/>
    <property type="match status" value="2"/>
</dbReference>
<protein>
    <submittedName>
        <fullName evidence="5">Thiosulfate/3-mercaptopyruvate sulfurtransferase</fullName>
    </submittedName>
</protein>
<dbReference type="PANTHER" id="PTHR11364:SF27">
    <property type="entry name" value="SULFURTRANSFERASE"/>
    <property type="match status" value="1"/>
</dbReference>
<evidence type="ECO:0000256" key="3">
    <source>
        <dbReference type="SAM" id="MobiDB-lite"/>
    </source>
</evidence>
<organism evidence="5 6">
    <name type="scientific">Microlunatus soli</name>
    <dbReference type="NCBI Taxonomy" id="630515"/>
    <lineage>
        <taxon>Bacteria</taxon>
        <taxon>Bacillati</taxon>
        <taxon>Actinomycetota</taxon>
        <taxon>Actinomycetes</taxon>
        <taxon>Propionibacteriales</taxon>
        <taxon>Propionibacteriaceae</taxon>
        <taxon>Microlunatus</taxon>
    </lineage>
</organism>
<dbReference type="RefSeq" id="WP_091518069.1">
    <property type="nucleotide sequence ID" value="NZ_LT629772.1"/>
</dbReference>
<name>A0A1H1MC44_9ACTN</name>
<dbReference type="Gene3D" id="3.40.250.10">
    <property type="entry name" value="Rhodanese-like domain"/>
    <property type="match status" value="2"/>
</dbReference>
<keyword evidence="1 5" id="KW-0808">Transferase</keyword>
<dbReference type="CDD" id="cd01449">
    <property type="entry name" value="TST_Repeat_2"/>
    <property type="match status" value="1"/>
</dbReference>
<dbReference type="Proteomes" id="UP000199103">
    <property type="component" value="Chromosome I"/>
</dbReference>
<evidence type="ECO:0000256" key="2">
    <source>
        <dbReference type="ARBA" id="ARBA00022737"/>
    </source>
</evidence>
<dbReference type="PROSITE" id="PS50206">
    <property type="entry name" value="RHODANESE_3"/>
    <property type="match status" value="2"/>
</dbReference>
<dbReference type="STRING" id="630515.SAMN04489812_0060"/>
<dbReference type="GO" id="GO:0004792">
    <property type="term" value="F:thiosulfate-cyanide sulfurtransferase activity"/>
    <property type="evidence" value="ECO:0007669"/>
    <property type="project" value="InterPro"/>
</dbReference>
<feature type="region of interest" description="Disordered" evidence="3">
    <location>
        <begin position="65"/>
        <end position="91"/>
    </location>
</feature>
<keyword evidence="2" id="KW-0677">Repeat</keyword>
<sequence length="306" mass="32018">MDVLIEAAELATLLTETGAGRAARPDGAPVLIDVRWSLGGPSRLPDFLSGHIPGAHWVDLETELSDHQATERRDSDPPATDGDVRGRGRHPLPAPAAFEAAMRRAGVDTDSTVIIYDADNALAASRLWWMLADAGHRQIRVLNGGYAAWLAMGGPVETGAGEPIPPGDFRASPGQLPRIDAAELAEQISAGEAGTIIDVRGPERYAGESEPIDPVAGHIPGAINVPSMINVGSDGRFLSAAEIAANFGTADRSDSEPVVYCGSGITAAHTALARTVAGLSMPRLYPGSWSDWITDPSRPVSTGDQP</sequence>
<evidence type="ECO:0000313" key="5">
    <source>
        <dbReference type="EMBL" id="SDR83539.1"/>
    </source>
</evidence>
<dbReference type="InterPro" id="IPR001763">
    <property type="entry name" value="Rhodanese-like_dom"/>
</dbReference>
<dbReference type="InterPro" id="IPR045078">
    <property type="entry name" value="TST/MPST-like"/>
</dbReference>
<accession>A0A1H1MC44</accession>
<proteinExistence type="predicted"/>
<feature type="compositionally biased region" description="Basic and acidic residues" evidence="3">
    <location>
        <begin position="65"/>
        <end position="86"/>
    </location>
</feature>
<dbReference type="AlphaFoldDB" id="A0A1H1MC44"/>
<reference evidence="5 6" key="1">
    <citation type="submission" date="2016-10" db="EMBL/GenBank/DDBJ databases">
        <authorList>
            <person name="de Groot N.N."/>
        </authorList>
    </citation>
    <scope>NUCLEOTIDE SEQUENCE [LARGE SCALE GENOMIC DNA]</scope>
    <source>
        <strain evidence="5 6">DSM 21800</strain>
    </source>
</reference>
<feature type="domain" description="Rhodanese" evidence="4">
    <location>
        <begin position="190"/>
        <end position="301"/>
    </location>
</feature>
<keyword evidence="5" id="KW-0670">Pyruvate</keyword>